<reference evidence="3 4" key="1">
    <citation type="submission" date="2024-06" db="EMBL/GenBank/DDBJ databases">
        <title>Complete genome of Phlyctema vagabunda strain 19-DSS-EL-015.</title>
        <authorList>
            <person name="Fiorenzani C."/>
        </authorList>
    </citation>
    <scope>NUCLEOTIDE SEQUENCE [LARGE SCALE GENOMIC DNA]</scope>
    <source>
        <strain evidence="3 4">19-DSS-EL-015</strain>
    </source>
</reference>
<evidence type="ECO:0008006" key="5">
    <source>
        <dbReference type="Google" id="ProtNLM"/>
    </source>
</evidence>
<gene>
    <name evidence="3" type="ORF">PVAG01_06932</name>
</gene>
<dbReference type="Proteomes" id="UP001629113">
    <property type="component" value="Unassembled WGS sequence"/>
</dbReference>
<organism evidence="3 4">
    <name type="scientific">Phlyctema vagabunda</name>
    <dbReference type="NCBI Taxonomy" id="108571"/>
    <lineage>
        <taxon>Eukaryota</taxon>
        <taxon>Fungi</taxon>
        <taxon>Dikarya</taxon>
        <taxon>Ascomycota</taxon>
        <taxon>Pezizomycotina</taxon>
        <taxon>Leotiomycetes</taxon>
        <taxon>Helotiales</taxon>
        <taxon>Dermateaceae</taxon>
        <taxon>Phlyctema</taxon>
    </lineage>
</organism>
<dbReference type="InterPro" id="IPR016624">
    <property type="entry name" value="UCP014753"/>
</dbReference>
<comment type="caution">
    <text evidence="3">The sequence shown here is derived from an EMBL/GenBank/DDBJ whole genome shotgun (WGS) entry which is preliminary data.</text>
</comment>
<name>A0ABR4PHG2_9HELO</name>
<dbReference type="PIRSF" id="PIRSF014753">
    <property type="entry name" value="UCP014753"/>
    <property type="match status" value="1"/>
</dbReference>
<proteinExistence type="predicted"/>
<dbReference type="PANTHER" id="PTHR35339">
    <property type="entry name" value="LINALOOL DEHYDRATASE_ISOMERASE DOMAIN-CONTAINING PROTEIN"/>
    <property type="match status" value="1"/>
</dbReference>
<dbReference type="InterPro" id="IPR049237">
    <property type="entry name" value="DUF2264_C"/>
</dbReference>
<sequence length="695" mass="77954">MPPLPGFSDNLFKTRDDCVKATEVILSALEPYKSSKGARISLPVESGTHFDEVAAQLEGFARPLWGVGALLAQGQANEDLKSYALGLAAGTNPDNEQGPNGEYWGDIKDMDQRMVEMEIVSYAVLTAPEAFLPPLPQDFACPTSEELSNIESRQKIIAYLRSINDKQMPLTNWLWFRVMTNLALVKSCGIPYNELKSSMNADLDTLDTFYMGNGWASDGPWTDQGRQADYYSGSFAIHFSQLLYAKFAEDIDPNRCSIFKTRARDFASNFWRYFDENGAAIPFGRSLTYRFAFAGFWSALALADVSLPDSLSLGHVKGLLLRHLRWWSKKHGIFYQDGTLTIGFCYPNMYMSEDYNSPQSPYWCLKTLCVISLPEEHEFWTCEELPYPQALNRDPIIGVLENPSQILIHSPYHHFLLSSGQFCPWPLKATEAKYCKFAYSSSFGFSIPTGELIQQKAPDNALHISNDAGESWKCRWKSKKPIWASADLYGRGEIEERLTTVISQWTPGSSIPLNVQTTLIPPSKHWPDWHVRIHRIRSSAQLNKVSFVEGGFAISGRNKLGLAVPFKDLASNKDQVKADSSLECQFEETEASIICSESGMSGIAQLHPGQGKGIILKPDANTNLMCPRTLIPTLQQSHDLQNEQELVFVVGVFAVSNSYAVPSAPELLNRWLDRPIIRFRGDDNSFSEPEFAIYV</sequence>
<evidence type="ECO:0000259" key="1">
    <source>
        <dbReference type="Pfam" id="PF10022"/>
    </source>
</evidence>
<evidence type="ECO:0000313" key="3">
    <source>
        <dbReference type="EMBL" id="KAL3422776.1"/>
    </source>
</evidence>
<accession>A0ABR4PHG2</accession>
<protein>
    <recommendedName>
        <fullName evidence="5">DUF2264 domain-containing protein</fullName>
    </recommendedName>
</protein>
<dbReference type="EMBL" id="JBFCZG010000005">
    <property type="protein sequence ID" value="KAL3422776.1"/>
    <property type="molecule type" value="Genomic_DNA"/>
</dbReference>
<evidence type="ECO:0000259" key="2">
    <source>
        <dbReference type="Pfam" id="PF20938"/>
    </source>
</evidence>
<feature type="domain" description="DUF2264" evidence="2">
    <location>
        <begin position="397"/>
        <end position="677"/>
    </location>
</feature>
<dbReference type="InterPro" id="IPR049349">
    <property type="entry name" value="DUF2264_N"/>
</dbReference>
<keyword evidence="4" id="KW-1185">Reference proteome</keyword>
<dbReference type="Pfam" id="PF20938">
    <property type="entry name" value="DUF2264_C"/>
    <property type="match status" value="1"/>
</dbReference>
<dbReference type="Pfam" id="PF10022">
    <property type="entry name" value="DUF2264"/>
    <property type="match status" value="1"/>
</dbReference>
<feature type="domain" description="DUF2264" evidence="1">
    <location>
        <begin position="14"/>
        <end position="387"/>
    </location>
</feature>
<evidence type="ECO:0000313" key="4">
    <source>
        <dbReference type="Proteomes" id="UP001629113"/>
    </source>
</evidence>
<dbReference type="PANTHER" id="PTHR35339:SF2">
    <property type="entry name" value="DUF2264 DOMAIN-CONTAINING PROTEIN-RELATED"/>
    <property type="match status" value="1"/>
</dbReference>